<evidence type="ECO:0000313" key="2">
    <source>
        <dbReference type="Proteomes" id="UP000266389"/>
    </source>
</evidence>
<proteinExistence type="predicted"/>
<sequence length="112" mass="12939">MGEVRKLAVKSQDDVWFYEKQINLFDILDFFPPDALQKKDGTPGKMLRIDTDLGWSFETDIEYGKFCFHKKSKSLNGTGKWVIESGLKAGDFICIEKIGDYHYKLFKESNST</sequence>
<accession>A0A395LYG9</accession>
<dbReference type="EMBL" id="PHFL01000062">
    <property type="protein sequence ID" value="RFM23567.1"/>
    <property type="molecule type" value="Genomic_DNA"/>
</dbReference>
<protein>
    <submittedName>
        <fullName evidence="1">Uncharacterized protein</fullName>
    </submittedName>
</protein>
<gene>
    <name evidence="1" type="ORF">D0433_10420</name>
</gene>
<dbReference type="Proteomes" id="UP000266389">
    <property type="component" value="Unassembled WGS sequence"/>
</dbReference>
<organism evidence="1 2">
    <name type="scientific">Candidatus Thermochlorobacter aerophilus</name>
    <dbReference type="NCBI Taxonomy" id="1868324"/>
    <lineage>
        <taxon>Bacteria</taxon>
        <taxon>Pseudomonadati</taxon>
        <taxon>Chlorobiota</taxon>
        <taxon>Chlorobiia</taxon>
        <taxon>Chlorobiales</taxon>
        <taxon>Candidatus Thermochlorobacteriaceae</taxon>
        <taxon>Candidatus Thermochlorobacter</taxon>
    </lineage>
</organism>
<reference evidence="1 2" key="1">
    <citation type="journal article" date="2011" name="ISME J.">
        <title>Community ecology of hot spring cyanobacterial mats: predominant populations and their functional potential.</title>
        <authorList>
            <person name="Klatt C.G."/>
            <person name="Wood J.M."/>
            <person name="Rusch D.B."/>
            <person name="Bateson M.M."/>
            <person name="Hamamura N."/>
            <person name="Heidelberg J.F."/>
            <person name="Grossman A.R."/>
            <person name="Bhaya D."/>
            <person name="Cohan F.M."/>
            <person name="Kuhl M."/>
            <person name="Bryant D.A."/>
            <person name="Ward D.M."/>
        </authorList>
    </citation>
    <scope>NUCLEOTIDE SEQUENCE [LARGE SCALE GENOMIC DNA]</scope>
    <source>
        <strain evidence="1">OS</strain>
    </source>
</reference>
<name>A0A395LYG9_9BACT</name>
<dbReference type="AlphaFoldDB" id="A0A395LYG9"/>
<comment type="caution">
    <text evidence="1">The sequence shown here is derived from an EMBL/GenBank/DDBJ whole genome shotgun (WGS) entry which is preliminary data.</text>
</comment>
<evidence type="ECO:0000313" key="1">
    <source>
        <dbReference type="EMBL" id="RFM23567.1"/>
    </source>
</evidence>